<dbReference type="FunFam" id="3.40.50.300:FF:001276">
    <property type="entry name" value="Uncharacterized protein, isoform A"/>
    <property type="match status" value="1"/>
</dbReference>
<dbReference type="Proteomes" id="UP000504606">
    <property type="component" value="Unplaced"/>
</dbReference>
<dbReference type="Pfam" id="PF19055">
    <property type="entry name" value="ABC2_membrane_7"/>
    <property type="match status" value="1"/>
</dbReference>
<dbReference type="SMART" id="SM00382">
    <property type="entry name" value="AAA"/>
    <property type="match status" value="1"/>
</dbReference>
<evidence type="ECO:0000256" key="1">
    <source>
        <dbReference type="ARBA" id="ARBA00004141"/>
    </source>
</evidence>
<evidence type="ECO:0000256" key="6">
    <source>
        <dbReference type="ARBA" id="ARBA00022840"/>
    </source>
</evidence>
<dbReference type="GO" id="GO:0005886">
    <property type="term" value="C:plasma membrane"/>
    <property type="evidence" value="ECO:0007669"/>
    <property type="project" value="TreeGrafter"/>
</dbReference>
<dbReference type="GO" id="GO:0140359">
    <property type="term" value="F:ABC-type transporter activity"/>
    <property type="evidence" value="ECO:0007669"/>
    <property type="project" value="InterPro"/>
</dbReference>
<proteinExistence type="inferred from homology"/>
<dbReference type="InterPro" id="IPR050352">
    <property type="entry name" value="ABCG_transporters"/>
</dbReference>
<evidence type="ECO:0000259" key="10">
    <source>
        <dbReference type="PROSITE" id="PS50893"/>
    </source>
</evidence>
<dbReference type="InterPro" id="IPR003593">
    <property type="entry name" value="AAA+_ATPase"/>
</dbReference>
<feature type="transmembrane region" description="Helical" evidence="9">
    <location>
        <begin position="621"/>
        <end position="641"/>
    </location>
</feature>
<keyword evidence="8 9" id="KW-0472">Membrane</keyword>
<sequence>MIISKDLFLLGDQDYLRLPKEEKRPAAMVRPTVVKSQRSEVAGGALHCPFLLEQGEAHLTGTRPLELVFSGLSVSVASRSILRDVSGVVRPGEMLAVMGPSGCGKTTLLNCLSGRSELDSGCIRLNRERLTKRWKRRICYVLQQDIFFPDLTLRQTLEYAARLRLPESMSRRQKMLYVDHIIDVMDLTACQDTRMGDYTKRGLSGGEKKRANIACELLTNPALMLLDEPTSGLDSHSAYTLMSSLKRYAEKESKTLVVTVHQPSSQIFYMFDKLLLLCNGHTAYFGDVNKVVDFFNNIGLTVTPHYNPADFVLECVKGSEEMKQKIITAAKSLPTYHQEALNDYCALPAQLYQHQGCNGRVPMVGHALGHTANGPGCDFSKPSLWSSTPNGTLNSTPPLSLTTKCVVSNHNSHNLSNHVYSTIVKDEEGKSLWLDSQSHGSSSVSSTTDDDVRWQWPTSFWTQFKVLSSRNFQESRPRMLSKLYWLQTIGLGLMVGNVYFQLERKEESLHDIQSWMFFSTNYWMLFALFNALSSFPAEREVVNKERLSGSYRLSAYYLAKMAGELPLTMTLPAVYHIISYPLFGFRSTSVFLTMLGFLLLSTVVAQSAGFFVGAACMDLDVAITISALYTLATQLFGGYLATNIPSWLRWMRYLSMVHYAYQNMQIVEFSEGERIQCAVQSKFEVCSNSTHIPVSVILEQQGATLPLWANTLVLLFFLVVFRVLGYVVLRYFRQPK</sequence>
<dbReference type="PANTHER" id="PTHR48041">
    <property type="entry name" value="ABC TRANSPORTER G FAMILY MEMBER 28"/>
    <property type="match status" value="1"/>
</dbReference>
<accession>A0A6J1TBY6</accession>
<evidence type="ECO:0000256" key="7">
    <source>
        <dbReference type="ARBA" id="ARBA00022989"/>
    </source>
</evidence>
<comment type="subcellular location">
    <subcellularLocation>
        <location evidence="1">Membrane</location>
        <topology evidence="1">Multi-pass membrane protein</topology>
    </subcellularLocation>
</comment>
<dbReference type="KEGG" id="foc:113215399"/>
<dbReference type="SUPFAM" id="SSF52540">
    <property type="entry name" value="P-loop containing nucleoside triphosphate hydrolases"/>
    <property type="match status" value="1"/>
</dbReference>
<evidence type="ECO:0000313" key="11">
    <source>
        <dbReference type="Proteomes" id="UP000504606"/>
    </source>
</evidence>
<reference evidence="12" key="1">
    <citation type="submission" date="2025-08" db="UniProtKB">
        <authorList>
            <consortium name="RefSeq"/>
        </authorList>
    </citation>
    <scope>IDENTIFICATION</scope>
    <source>
        <tissue evidence="12">Whole organism</tissue>
    </source>
</reference>
<protein>
    <submittedName>
        <fullName evidence="12">Uncharacterized protein LOC113215399</fullName>
    </submittedName>
</protein>
<dbReference type="PROSITE" id="PS00211">
    <property type="entry name" value="ABC_TRANSPORTER_1"/>
    <property type="match status" value="1"/>
</dbReference>
<keyword evidence="11" id="KW-1185">Reference proteome</keyword>
<dbReference type="GeneID" id="113215399"/>
<dbReference type="InterPro" id="IPR003439">
    <property type="entry name" value="ABC_transporter-like_ATP-bd"/>
</dbReference>
<dbReference type="InterPro" id="IPR043926">
    <property type="entry name" value="ABCG_dom"/>
</dbReference>
<dbReference type="OrthoDB" id="66620at2759"/>
<dbReference type="InterPro" id="IPR013525">
    <property type="entry name" value="ABC2_TM"/>
</dbReference>
<dbReference type="PROSITE" id="PS50893">
    <property type="entry name" value="ABC_TRANSPORTER_2"/>
    <property type="match status" value="1"/>
</dbReference>
<feature type="domain" description="ABC transporter" evidence="10">
    <location>
        <begin position="62"/>
        <end position="304"/>
    </location>
</feature>
<feature type="transmembrane region" description="Helical" evidence="9">
    <location>
        <begin position="707"/>
        <end position="729"/>
    </location>
</feature>
<dbReference type="InterPro" id="IPR017871">
    <property type="entry name" value="ABC_transporter-like_CS"/>
</dbReference>
<dbReference type="GO" id="GO:0005524">
    <property type="term" value="F:ATP binding"/>
    <property type="evidence" value="ECO:0007669"/>
    <property type="project" value="UniProtKB-KW"/>
</dbReference>
<evidence type="ECO:0000256" key="8">
    <source>
        <dbReference type="ARBA" id="ARBA00023136"/>
    </source>
</evidence>
<dbReference type="CDD" id="cd03213">
    <property type="entry name" value="ABCG_EPDR"/>
    <property type="match status" value="1"/>
</dbReference>
<keyword evidence="3" id="KW-0813">Transport</keyword>
<organism evidence="11 12">
    <name type="scientific">Frankliniella occidentalis</name>
    <name type="common">Western flower thrips</name>
    <name type="synonym">Euthrips occidentalis</name>
    <dbReference type="NCBI Taxonomy" id="133901"/>
    <lineage>
        <taxon>Eukaryota</taxon>
        <taxon>Metazoa</taxon>
        <taxon>Ecdysozoa</taxon>
        <taxon>Arthropoda</taxon>
        <taxon>Hexapoda</taxon>
        <taxon>Insecta</taxon>
        <taxon>Pterygota</taxon>
        <taxon>Neoptera</taxon>
        <taxon>Paraneoptera</taxon>
        <taxon>Thysanoptera</taxon>
        <taxon>Terebrantia</taxon>
        <taxon>Thripoidea</taxon>
        <taxon>Thripidae</taxon>
        <taxon>Frankliniella</taxon>
    </lineage>
</organism>
<keyword evidence="4 9" id="KW-0812">Transmembrane</keyword>
<keyword evidence="5" id="KW-0547">Nucleotide-binding</keyword>
<evidence type="ECO:0000256" key="4">
    <source>
        <dbReference type="ARBA" id="ARBA00022692"/>
    </source>
</evidence>
<evidence type="ECO:0000256" key="3">
    <source>
        <dbReference type="ARBA" id="ARBA00022448"/>
    </source>
</evidence>
<name>A0A6J1TBY6_FRAOC</name>
<dbReference type="CTD" id="43895"/>
<dbReference type="RefSeq" id="XP_026290808.1">
    <property type="nucleotide sequence ID" value="XM_026435023.2"/>
</dbReference>
<gene>
    <name evidence="12" type="primary">LOC113215399</name>
</gene>
<evidence type="ECO:0000256" key="9">
    <source>
        <dbReference type="SAM" id="Phobius"/>
    </source>
</evidence>
<dbReference type="Pfam" id="PF00005">
    <property type="entry name" value="ABC_tran"/>
    <property type="match status" value="1"/>
</dbReference>
<feature type="transmembrane region" description="Helical" evidence="9">
    <location>
        <begin position="514"/>
        <end position="535"/>
    </location>
</feature>
<dbReference type="Pfam" id="PF01061">
    <property type="entry name" value="ABC2_membrane"/>
    <property type="match status" value="1"/>
</dbReference>
<dbReference type="Gene3D" id="3.40.50.300">
    <property type="entry name" value="P-loop containing nucleotide triphosphate hydrolases"/>
    <property type="match status" value="1"/>
</dbReference>
<feature type="transmembrane region" description="Helical" evidence="9">
    <location>
        <begin position="590"/>
        <end position="614"/>
    </location>
</feature>
<dbReference type="PANTHER" id="PTHR48041:SF63">
    <property type="entry name" value="EARLY GENE AT 23, ISOFORM C"/>
    <property type="match status" value="1"/>
</dbReference>
<keyword evidence="6" id="KW-0067">ATP-binding</keyword>
<keyword evidence="7 9" id="KW-1133">Transmembrane helix</keyword>
<evidence type="ECO:0000256" key="5">
    <source>
        <dbReference type="ARBA" id="ARBA00022741"/>
    </source>
</evidence>
<comment type="similarity">
    <text evidence="2">Belongs to the ABC transporter superfamily. ABCG family. Eye pigment precursor importer (TC 3.A.1.204) subfamily.</text>
</comment>
<feature type="transmembrane region" description="Helical" evidence="9">
    <location>
        <begin position="483"/>
        <end position="502"/>
    </location>
</feature>
<dbReference type="InterPro" id="IPR027417">
    <property type="entry name" value="P-loop_NTPase"/>
</dbReference>
<dbReference type="GO" id="GO:0016887">
    <property type="term" value="F:ATP hydrolysis activity"/>
    <property type="evidence" value="ECO:0007669"/>
    <property type="project" value="InterPro"/>
</dbReference>
<evidence type="ECO:0000313" key="12">
    <source>
        <dbReference type="RefSeq" id="XP_026290808.1"/>
    </source>
</evidence>
<evidence type="ECO:0000256" key="2">
    <source>
        <dbReference type="ARBA" id="ARBA00005814"/>
    </source>
</evidence>
<dbReference type="AlphaFoldDB" id="A0A6J1TBY6"/>